<comment type="caution">
    <text evidence="1">The sequence shown here is derived from an EMBL/GenBank/DDBJ whole genome shotgun (WGS) entry which is preliminary data.</text>
</comment>
<gene>
    <name evidence="1" type="ORF">HMPREF0080_00500</name>
</gene>
<proteinExistence type="predicted"/>
<sequence>MSYLRELRLSVHINIPIMKIIVNEIKAFLTGILKLIIKT</sequence>
<keyword evidence="2" id="KW-1185">Reference proteome</keyword>
<accession>G9YFT7</accession>
<dbReference type="STRING" id="861450.HMPREF0080_00500"/>
<dbReference type="AlphaFoldDB" id="G9YFT7"/>
<dbReference type="Proteomes" id="UP000005481">
    <property type="component" value="Unassembled WGS sequence"/>
</dbReference>
<reference evidence="1 2" key="1">
    <citation type="submission" date="2011-08" db="EMBL/GenBank/DDBJ databases">
        <authorList>
            <person name="Weinstock G."/>
            <person name="Sodergren E."/>
            <person name="Clifton S."/>
            <person name="Fulton L."/>
            <person name="Fulton B."/>
            <person name="Courtney L."/>
            <person name="Fronick C."/>
            <person name="Harrison M."/>
            <person name="Strong C."/>
            <person name="Farmer C."/>
            <person name="Delahaunty K."/>
            <person name="Markovic C."/>
            <person name="Hall O."/>
            <person name="Minx P."/>
            <person name="Tomlinson C."/>
            <person name="Mitreva M."/>
            <person name="Hou S."/>
            <person name="Chen J."/>
            <person name="Wollam A."/>
            <person name="Pepin K.H."/>
            <person name="Johnson M."/>
            <person name="Bhonagiri V."/>
            <person name="Zhang X."/>
            <person name="Suruliraj S."/>
            <person name="Warren W."/>
            <person name="Chinwalla A."/>
            <person name="Mardis E.R."/>
            <person name="Wilson R.K."/>
        </authorList>
    </citation>
    <scope>NUCLEOTIDE SEQUENCE [LARGE SCALE GENOMIC DNA]</scope>
    <source>
        <strain evidence="1 2">F0357</strain>
    </source>
</reference>
<organism evidence="1 2">
    <name type="scientific">Anaeroglobus geminatus F0357</name>
    <dbReference type="NCBI Taxonomy" id="861450"/>
    <lineage>
        <taxon>Bacteria</taxon>
        <taxon>Bacillati</taxon>
        <taxon>Bacillota</taxon>
        <taxon>Negativicutes</taxon>
        <taxon>Veillonellales</taxon>
        <taxon>Veillonellaceae</taxon>
        <taxon>Anaeroglobus</taxon>
    </lineage>
</organism>
<protein>
    <submittedName>
        <fullName evidence="1">Uncharacterized protein</fullName>
    </submittedName>
</protein>
<evidence type="ECO:0000313" key="2">
    <source>
        <dbReference type="Proteomes" id="UP000005481"/>
    </source>
</evidence>
<name>G9YFT7_9FIRM</name>
<evidence type="ECO:0000313" key="1">
    <source>
        <dbReference type="EMBL" id="EHM42691.1"/>
    </source>
</evidence>
<dbReference type="HOGENOM" id="CLU_3303781_0_0_9"/>
<dbReference type="EMBL" id="AGCJ01000015">
    <property type="protein sequence ID" value="EHM42691.1"/>
    <property type="molecule type" value="Genomic_DNA"/>
</dbReference>